<name>A0A8J4T551_9TREM</name>
<feature type="signal peptide" evidence="1">
    <location>
        <begin position="1"/>
        <end position="15"/>
    </location>
</feature>
<protein>
    <submittedName>
        <fullName evidence="2">Uncharacterized protein</fullName>
    </submittedName>
</protein>
<accession>A0A8J4T551</accession>
<evidence type="ECO:0000313" key="2">
    <source>
        <dbReference type="EMBL" id="KAF5398014.1"/>
    </source>
</evidence>
<dbReference type="EMBL" id="LUCH01005509">
    <property type="protein sequence ID" value="KAF5398014.1"/>
    <property type="molecule type" value="Genomic_DNA"/>
</dbReference>
<dbReference type="Proteomes" id="UP000748531">
    <property type="component" value="Unassembled WGS sequence"/>
</dbReference>
<reference evidence="2" key="1">
    <citation type="submission" date="2019-05" db="EMBL/GenBank/DDBJ databases">
        <title>Annotation for the trematode Paragonimus heterotremus.</title>
        <authorList>
            <person name="Choi Y.-J."/>
        </authorList>
    </citation>
    <scope>NUCLEOTIDE SEQUENCE</scope>
    <source>
        <strain evidence="2">LC</strain>
    </source>
</reference>
<keyword evidence="3" id="KW-1185">Reference proteome</keyword>
<sequence>MLYTLFLCILFMVKGELTLKEKEKTLCFHNTLLQITSNCISSGKEKLHSLVSIKQISFRGYVLPAFVYFQKWNKTLEYFAHVYAMRTYFEDVTIPDIEDFRLKANIISITYEVDQYEG</sequence>
<gene>
    <name evidence="2" type="ORF">PHET_08708</name>
</gene>
<evidence type="ECO:0000313" key="3">
    <source>
        <dbReference type="Proteomes" id="UP000748531"/>
    </source>
</evidence>
<evidence type="ECO:0000256" key="1">
    <source>
        <dbReference type="SAM" id="SignalP"/>
    </source>
</evidence>
<proteinExistence type="predicted"/>
<comment type="caution">
    <text evidence="2">The sequence shown here is derived from an EMBL/GenBank/DDBJ whole genome shotgun (WGS) entry which is preliminary data.</text>
</comment>
<feature type="chain" id="PRO_5035250864" evidence="1">
    <location>
        <begin position="16"/>
        <end position="118"/>
    </location>
</feature>
<organism evidence="2 3">
    <name type="scientific">Paragonimus heterotremus</name>
    <dbReference type="NCBI Taxonomy" id="100268"/>
    <lineage>
        <taxon>Eukaryota</taxon>
        <taxon>Metazoa</taxon>
        <taxon>Spiralia</taxon>
        <taxon>Lophotrochozoa</taxon>
        <taxon>Platyhelminthes</taxon>
        <taxon>Trematoda</taxon>
        <taxon>Digenea</taxon>
        <taxon>Plagiorchiida</taxon>
        <taxon>Troglotremata</taxon>
        <taxon>Troglotrematidae</taxon>
        <taxon>Paragonimus</taxon>
    </lineage>
</organism>
<keyword evidence="1" id="KW-0732">Signal</keyword>
<dbReference type="AlphaFoldDB" id="A0A8J4T551"/>